<proteinExistence type="predicted"/>
<accession>A0A812Q8X0</accession>
<dbReference type="AlphaFoldDB" id="A0A812Q8X0"/>
<evidence type="ECO:0000256" key="1">
    <source>
        <dbReference type="SAM" id="SignalP"/>
    </source>
</evidence>
<feature type="signal peptide" evidence="1">
    <location>
        <begin position="1"/>
        <end position="17"/>
    </location>
</feature>
<sequence length="507" mass="54121">MCRLCLLPLAALGVAAAGCWDSADTDQGLAGLQVRKALATPMPSLCDLTPKTVPVDGHALPLSFNGTVNNLHSAVQHIIHRYLGRLYVTYVFSVGKHVQYYYPTFCTIPWAAGTVEPPCQEAVINAAIPPGGYSDIAVARINHTTHVVLIAGDAGTAQDGSKKTTDSVVVFFDGSFSAPTTLETSSAPGTGHKAARGADLLWLPPFADDSGELIYPEGPTAVVSGELGTQFFAPRLTGAGLAYSSKPDLTLPPQGTTVSSNLAAALVDRTLVVTARSRWNDAYNETTVLDASNFVYKIQANGTLQQATSFSKSCQSVDVTKLSSIAPYLFVVANGGEANYAQPNQMLSIPPGTVTPTPVSTCAPQQAIQANLSCETGSAATGTPVPTTDADDFDTRSRKVLSATHEGSTYLLTVNSCQTSYVTRYNRGVAVELFQLEGSRVCGENEDYFVRGGDIACFAGLCRVALTLYNESTYLYTLPCGRPYARWQRLYHRWRRARGKYGSDGPR</sequence>
<gene>
    <name evidence="2" type="ORF">SNAT2548_LOCUS20810</name>
</gene>
<reference evidence="2" key="1">
    <citation type="submission" date="2021-02" db="EMBL/GenBank/DDBJ databases">
        <authorList>
            <person name="Dougan E. K."/>
            <person name="Rhodes N."/>
            <person name="Thang M."/>
            <person name="Chan C."/>
        </authorList>
    </citation>
    <scope>NUCLEOTIDE SEQUENCE</scope>
</reference>
<organism evidence="2 3">
    <name type="scientific">Symbiodinium natans</name>
    <dbReference type="NCBI Taxonomy" id="878477"/>
    <lineage>
        <taxon>Eukaryota</taxon>
        <taxon>Sar</taxon>
        <taxon>Alveolata</taxon>
        <taxon>Dinophyceae</taxon>
        <taxon>Suessiales</taxon>
        <taxon>Symbiodiniaceae</taxon>
        <taxon>Symbiodinium</taxon>
    </lineage>
</organism>
<dbReference type="PROSITE" id="PS51257">
    <property type="entry name" value="PROKAR_LIPOPROTEIN"/>
    <property type="match status" value="1"/>
</dbReference>
<dbReference type="Proteomes" id="UP000604046">
    <property type="component" value="Unassembled WGS sequence"/>
</dbReference>
<evidence type="ECO:0000313" key="2">
    <source>
        <dbReference type="EMBL" id="CAE7381210.1"/>
    </source>
</evidence>
<comment type="caution">
    <text evidence="2">The sequence shown here is derived from an EMBL/GenBank/DDBJ whole genome shotgun (WGS) entry which is preliminary data.</text>
</comment>
<protein>
    <submittedName>
        <fullName evidence="2">Uncharacterized protein</fullName>
    </submittedName>
</protein>
<keyword evidence="3" id="KW-1185">Reference proteome</keyword>
<evidence type="ECO:0000313" key="3">
    <source>
        <dbReference type="Proteomes" id="UP000604046"/>
    </source>
</evidence>
<name>A0A812Q8X0_9DINO</name>
<keyword evidence="1" id="KW-0732">Signal</keyword>
<dbReference type="EMBL" id="CAJNDS010002224">
    <property type="protein sequence ID" value="CAE7381210.1"/>
    <property type="molecule type" value="Genomic_DNA"/>
</dbReference>
<feature type="chain" id="PRO_5032958239" evidence="1">
    <location>
        <begin position="18"/>
        <end position="507"/>
    </location>
</feature>